<feature type="region of interest" description="Disordered" evidence="2">
    <location>
        <begin position="179"/>
        <end position="198"/>
    </location>
</feature>
<feature type="region of interest" description="Disordered" evidence="2">
    <location>
        <begin position="1"/>
        <end position="81"/>
    </location>
</feature>
<reference evidence="5" key="1">
    <citation type="submission" date="2024-06" db="EMBL/GenBank/DDBJ databases">
        <authorList>
            <person name="Ryan C."/>
        </authorList>
    </citation>
    <scope>NUCLEOTIDE SEQUENCE [LARGE SCALE GENOMIC DNA]</scope>
</reference>
<evidence type="ECO:0000256" key="2">
    <source>
        <dbReference type="SAM" id="MobiDB-lite"/>
    </source>
</evidence>
<dbReference type="Pfam" id="PF14303">
    <property type="entry name" value="NAM-associated"/>
    <property type="match status" value="1"/>
</dbReference>
<proteinExistence type="predicted"/>
<sequence length="492" mass="53775">MEGDGTLPLVVAPSASSPATTPSAPSLAASSAPRRKAQWRPGLPPPPSTPASSTPRAGGEHGAVVKQTRKRLPRDPSPSRIAAHRVRAAAGGGGGTVSPQASPTVLEMASSTYSAQANASPAASAPSPIAPVTTMPVAQEVLGEMPESVDDETFLQQTFGNVVDANIFDGNAIDANTIDDDIGSDSEMPKKKGSRGANFTMGEDETLVRAWQAISLDPITGDEQPGATYWKRIWEHFQKNNNSGIFRSQVSLICRWQTIQVSCTRWADCLVQVDRINPSGTNARDKVNIAQQLYKTKPKKKNGKAVKAGKAFALQHCWVLLEHDEKWRTRNFEVPTKSKKSSNSCSPIDDDCVNVDDSDGSDSDGKRSPTPHSAPPRRPPGRKTEKEKLKNGGESAYKESLDNMMHTRKELAADRKEFKTTRWLEIKEMEERRAAAEERRAAVEERRVAAEEAAKRLEQEQRIMFMDPTNLDAKGRAYLEIMRDQVLAARTI</sequence>
<dbReference type="EMBL" id="OZ075115">
    <property type="protein sequence ID" value="CAL5067718.1"/>
    <property type="molecule type" value="Genomic_DNA"/>
</dbReference>
<reference evidence="4 5" key="2">
    <citation type="submission" date="2024-10" db="EMBL/GenBank/DDBJ databases">
        <authorList>
            <person name="Ryan C."/>
        </authorList>
    </citation>
    <scope>NUCLEOTIDE SEQUENCE [LARGE SCALE GENOMIC DNA]</scope>
</reference>
<organism evidence="4 5">
    <name type="scientific">Urochloa decumbens</name>
    <dbReference type="NCBI Taxonomy" id="240449"/>
    <lineage>
        <taxon>Eukaryota</taxon>
        <taxon>Viridiplantae</taxon>
        <taxon>Streptophyta</taxon>
        <taxon>Embryophyta</taxon>
        <taxon>Tracheophyta</taxon>
        <taxon>Spermatophyta</taxon>
        <taxon>Magnoliopsida</taxon>
        <taxon>Liliopsida</taxon>
        <taxon>Poales</taxon>
        <taxon>Poaceae</taxon>
        <taxon>PACMAD clade</taxon>
        <taxon>Panicoideae</taxon>
        <taxon>Panicodae</taxon>
        <taxon>Paniceae</taxon>
        <taxon>Melinidinae</taxon>
        <taxon>Urochloa</taxon>
    </lineage>
</organism>
<dbReference type="AlphaFoldDB" id="A0ABC9F2N6"/>
<feature type="compositionally biased region" description="Low complexity" evidence="2">
    <location>
        <begin position="8"/>
        <end position="32"/>
    </location>
</feature>
<name>A0ABC9F2N6_9POAL</name>
<feature type="compositionally biased region" description="Basic and acidic residues" evidence="2">
    <location>
        <begin position="382"/>
        <end position="400"/>
    </location>
</feature>
<gene>
    <name evidence="4" type="ORF">URODEC1_LOCUS101153</name>
</gene>
<accession>A0ABC9F2N6</accession>
<dbReference type="PANTHER" id="PTHR45125">
    <property type="entry name" value="F21J9.4-RELATED"/>
    <property type="match status" value="1"/>
</dbReference>
<dbReference type="Proteomes" id="UP001497457">
    <property type="component" value="Chromosome 5rd"/>
</dbReference>
<evidence type="ECO:0000313" key="5">
    <source>
        <dbReference type="Proteomes" id="UP001497457"/>
    </source>
</evidence>
<dbReference type="InterPro" id="IPR029466">
    <property type="entry name" value="NAM-associated_C"/>
</dbReference>
<feature type="compositionally biased region" description="Acidic residues" evidence="2">
    <location>
        <begin position="348"/>
        <end position="362"/>
    </location>
</feature>
<keyword evidence="1" id="KW-0175">Coiled coil</keyword>
<feature type="coiled-coil region" evidence="1">
    <location>
        <begin position="426"/>
        <end position="460"/>
    </location>
</feature>
<keyword evidence="5" id="KW-1185">Reference proteome</keyword>
<evidence type="ECO:0000259" key="3">
    <source>
        <dbReference type="Pfam" id="PF14303"/>
    </source>
</evidence>
<feature type="region of interest" description="Disordered" evidence="2">
    <location>
        <begin position="333"/>
        <end position="400"/>
    </location>
</feature>
<dbReference type="PANTHER" id="PTHR45125:SF3">
    <property type="entry name" value="NO-APICAL-MERISTEM-ASSOCIATED CARBOXY-TERMINAL DOMAIN PROTEIN"/>
    <property type="match status" value="1"/>
</dbReference>
<evidence type="ECO:0000256" key="1">
    <source>
        <dbReference type="SAM" id="Coils"/>
    </source>
</evidence>
<protein>
    <recommendedName>
        <fullName evidence="3">No apical meristem-associated C-terminal domain-containing protein</fullName>
    </recommendedName>
</protein>
<feature type="domain" description="No apical meristem-associated C-terminal" evidence="3">
    <location>
        <begin position="310"/>
        <end position="485"/>
    </location>
</feature>
<evidence type="ECO:0000313" key="4">
    <source>
        <dbReference type="EMBL" id="CAL5067718.1"/>
    </source>
</evidence>